<dbReference type="InterPro" id="IPR001650">
    <property type="entry name" value="Helicase_C-like"/>
</dbReference>
<feature type="compositionally biased region" description="Basic and acidic residues" evidence="14">
    <location>
        <begin position="62"/>
        <end position="74"/>
    </location>
</feature>
<evidence type="ECO:0000256" key="13">
    <source>
        <dbReference type="RuleBase" id="RU000492"/>
    </source>
</evidence>
<dbReference type="InterPro" id="IPR014001">
    <property type="entry name" value="Helicase_ATP-bd"/>
</dbReference>
<proteinExistence type="evidence at transcript level"/>
<dbReference type="GO" id="GO:0003724">
    <property type="term" value="F:RNA helicase activity"/>
    <property type="evidence" value="ECO:0007669"/>
    <property type="project" value="UniProtKB-EC"/>
</dbReference>
<keyword evidence="10" id="KW-0694">RNA-binding</keyword>
<protein>
    <recommendedName>
        <fullName evidence="3">RNA helicase</fullName>
        <ecNumber evidence="3">3.6.4.13</ecNumber>
    </recommendedName>
</protein>
<feature type="compositionally biased region" description="Basic and acidic residues" evidence="14">
    <location>
        <begin position="320"/>
        <end position="331"/>
    </location>
</feature>
<dbReference type="GO" id="GO:0016787">
    <property type="term" value="F:hydrolase activity"/>
    <property type="evidence" value="ECO:0007669"/>
    <property type="project" value="UniProtKB-KW"/>
</dbReference>
<keyword evidence="9 13" id="KW-0067">ATP-binding</keyword>
<feature type="compositionally biased region" description="Basic and acidic residues" evidence="14">
    <location>
        <begin position="1"/>
        <end position="10"/>
    </location>
</feature>
<dbReference type="PANTHER" id="PTHR47958">
    <property type="entry name" value="ATP-DEPENDENT RNA HELICASE DBP3"/>
    <property type="match status" value="1"/>
</dbReference>
<evidence type="ECO:0000256" key="1">
    <source>
        <dbReference type="ARBA" id="ARBA00004604"/>
    </source>
</evidence>
<dbReference type="Gene3D" id="3.40.50.300">
    <property type="entry name" value="P-loop containing nucleotide triphosphate hydrolases"/>
    <property type="match status" value="2"/>
</dbReference>
<keyword evidence="7 13" id="KW-0378">Hydrolase</keyword>
<feature type="compositionally biased region" description="Low complexity" evidence="14">
    <location>
        <begin position="91"/>
        <end position="115"/>
    </location>
</feature>
<feature type="region of interest" description="Disordered" evidence="14">
    <location>
        <begin position="1"/>
        <end position="27"/>
    </location>
</feature>
<dbReference type="PROSITE" id="PS51192">
    <property type="entry name" value="HELICASE_ATP_BIND_1"/>
    <property type="match status" value="1"/>
</dbReference>
<evidence type="ECO:0000256" key="4">
    <source>
        <dbReference type="ARBA" id="ARBA00022517"/>
    </source>
</evidence>
<evidence type="ECO:0000256" key="6">
    <source>
        <dbReference type="ARBA" id="ARBA00022741"/>
    </source>
</evidence>
<dbReference type="PROSITE" id="PS00039">
    <property type="entry name" value="DEAD_ATP_HELICASE"/>
    <property type="match status" value="1"/>
</dbReference>
<evidence type="ECO:0000256" key="5">
    <source>
        <dbReference type="ARBA" id="ARBA00022552"/>
    </source>
</evidence>
<feature type="compositionally biased region" description="Low complexity" evidence="14">
    <location>
        <begin position="143"/>
        <end position="183"/>
    </location>
</feature>
<feature type="domain" description="Helicase C-terminal" evidence="16">
    <location>
        <begin position="608"/>
        <end position="755"/>
    </location>
</feature>
<keyword evidence="5" id="KW-0698">rRNA processing</keyword>
<dbReference type="GO" id="GO:0005524">
    <property type="term" value="F:ATP binding"/>
    <property type="evidence" value="ECO:0007669"/>
    <property type="project" value="UniProtKB-KW"/>
</dbReference>
<keyword evidence="8 13" id="KW-0347">Helicase</keyword>
<dbReference type="InterPro" id="IPR027417">
    <property type="entry name" value="P-loop_NTPase"/>
</dbReference>
<evidence type="ECO:0000256" key="7">
    <source>
        <dbReference type="ARBA" id="ARBA00022801"/>
    </source>
</evidence>
<keyword evidence="4" id="KW-0690">Ribosome biogenesis</keyword>
<dbReference type="EMBL" id="AK366951">
    <property type="protein sequence ID" value="BAJ98154.1"/>
    <property type="molecule type" value="mRNA"/>
</dbReference>
<comment type="similarity">
    <text evidence="2">Belongs to the DEAD box helicase family. DDX5/DBP2 subfamily.</text>
</comment>
<organism evidence="17">
    <name type="scientific">Hordeum vulgare subsp. vulgare</name>
    <name type="common">Domesticated barley</name>
    <dbReference type="NCBI Taxonomy" id="112509"/>
    <lineage>
        <taxon>Eukaryota</taxon>
        <taxon>Viridiplantae</taxon>
        <taxon>Streptophyta</taxon>
        <taxon>Embryophyta</taxon>
        <taxon>Tracheophyta</taxon>
        <taxon>Spermatophyta</taxon>
        <taxon>Magnoliopsida</taxon>
        <taxon>Liliopsida</taxon>
        <taxon>Poales</taxon>
        <taxon>Poaceae</taxon>
        <taxon>BOP clade</taxon>
        <taxon>Pooideae</taxon>
        <taxon>Triticodae</taxon>
        <taxon>Triticeae</taxon>
        <taxon>Hordeinae</taxon>
        <taxon>Hordeum</taxon>
    </lineage>
</organism>
<evidence type="ECO:0000256" key="10">
    <source>
        <dbReference type="ARBA" id="ARBA00022884"/>
    </source>
</evidence>
<dbReference type="SMART" id="SM00487">
    <property type="entry name" value="DEXDc"/>
    <property type="match status" value="1"/>
</dbReference>
<dbReference type="InterPro" id="IPR044742">
    <property type="entry name" value="DEAD/DEAH_RhlB"/>
</dbReference>
<evidence type="ECO:0000256" key="2">
    <source>
        <dbReference type="ARBA" id="ARBA00009334"/>
    </source>
</evidence>
<evidence type="ECO:0000259" key="15">
    <source>
        <dbReference type="PROSITE" id="PS51192"/>
    </source>
</evidence>
<dbReference type="InterPro" id="IPR000629">
    <property type="entry name" value="RNA-helicase_DEAD-box_CS"/>
</dbReference>
<feature type="region of interest" description="Disordered" evidence="14">
    <location>
        <begin position="39"/>
        <end position="347"/>
    </location>
</feature>
<evidence type="ECO:0000256" key="3">
    <source>
        <dbReference type="ARBA" id="ARBA00012552"/>
    </source>
</evidence>
<evidence type="ECO:0000256" key="8">
    <source>
        <dbReference type="ARBA" id="ARBA00022806"/>
    </source>
</evidence>
<keyword evidence="6 13" id="KW-0547">Nucleotide-binding</keyword>
<accession>F2DST3</accession>
<dbReference type="SUPFAM" id="SSF52540">
    <property type="entry name" value="P-loop containing nucleoside triphosphate hydrolases"/>
    <property type="match status" value="1"/>
</dbReference>
<evidence type="ECO:0000256" key="12">
    <source>
        <dbReference type="ARBA" id="ARBA00037449"/>
    </source>
</evidence>
<dbReference type="CDD" id="cd18787">
    <property type="entry name" value="SF2_C_DEAD"/>
    <property type="match status" value="1"/>
</dbReference>
<dbReference type="AlphaFoldDB" id="F2DST3"/>
<dbReference type="PROSITE" id="PS51194">
    <property type="entry name" value="HELICASE_CTER"/>
    <property type="match status" value="1"/>
</dbReference>
<dbReference type="Pfam" id="PF00271">
    <property type="entry name" value="Helicase_C"/>
    <property type="match status" value="1"/>
</dbReference>
<dbReference type="SMART" id="SM00490">
    <property type="entry name" value="HELICc"/>
    <property type="match status" value="1"/>
</dbReference>
<comment type="function">
    <text evidence="12">ATP-dependent RNA helicase required for 60S ribosomal subunit synthesis. Involved in efficient pre-rRNA processing, predominantly at site A3, which is necessary for the normal formation of 25S and 5.8S rRNAs.</text>
</comment>
<dbReference type="InterPro" id="IPR011545">
    <property type="entry name" value="DEAD/DEAH_box_helicase_dom"/>
</dbReference>
<name>F2DST3_HORVV</name>
<dbReference type="CDD" id="cd00268">
    <property type="entry name" value="DEADc"/>
    <property type="match status" value="1"/>
</dbReference>
<dbReference type="EC" id="3.6.4.13" evidence="3"/>
<dbReference type="GO" id="GO:0003723">
    <property type="term" value="F:RNA binding"/>
    <property type="evidence" value="ECO:0007669"/>
    <property type="project" value="UniProtKB-KW"/>
</dbReference>
<feature type="compositionally biased region" description="Low complexity" evidence="14">
    <location>
        <begin position="332"/>
        <end position="343"/>
    </location>
</feature>
<dbReference type="Pfam" id="PF00270">
    <property type="entry name" value="DEAD"/>
    <property type="match status" value="1"/>
</dbReference>
<dbReference type="FunFam" id="3.40.50.300:FF:000008">
    <property type="entry name" value="ATP-dependent RNA helicase RhlB"/>
    <property type="match status" value="1"/>
</dbReference>
<feature type="compositionally biased region" description="Low complexity" evidence="14">
    <location>
        <begin position="39"/>
        <end position="60"/>
    </location>
</feature>
<comment type="subcellular location">
    <subcellularLocation>
        <location evidence="1">Nucleus</location>
        <location evidence="1">Nucleolus</location>
    </subcellularLocation>
</comment>
<keyword evidence="11" id="KW-0539">Nucleus</keyword>
<evidence type="ECO:0000256" key="11">
    <source>
        <dbReference type="ARBA" id="ARBA00023242"/>
    </source>
</evidence>
<feature type="compositionally biased region" description="Low complexity" evidence="14">
    <location>
        <begin position="253"/>
        <end position="265"/>
    </location>
</feature>
<evidence type="ECO:0000256" key="9">
    <source>
        <dbReference type="ARBA" id="ARBA00022840"/>
    </source>
</evidence>
<evidence type="ECO:0000256" key="14">
    <source>
        <dbReference type="SAM" id="MobiDB-lite"/>
    </source>
</evidence>
<reference evidence="17" key="1">
    <citation type="journal article" date="2011" name="Plant Physiol.">
        <title>Comprehensive sequence analysis of 24,783 barley full-length cDNAs derived from 12 clone libraries.</title>
        <authorList>
            <person name="Matsumoto T."/>
            <person name="Tanaka T."/>
            <person name="Sakai H."/>
            <person name="Amano N."/>
            <person name="Kanamori H."/>
            <person name="Kurita K."/>
            <person name="Kikuta A."/>
            <person name="Kamiya K."/>
            <person name="Yamamoto M."/>
            <person name="Ikawa H."/>
            <person name="Fujii N."/>
            <person name="Hori K."/>
            <person name="Itoh T."/>
            <person name="Sato K."/>
        </authorList>
    </citation>
    <scope>NUCLEOTIDE SEQUENCE</scope>
    <source>
        <tissue evidence="17">Shoot and root</tissue>
    </source>
</reference>
<sequence length="786" mass="85328">MSTNKRKNEGTSKGAPSIKKNKPTEKSEDIVLANVVFSSNNAKTNGVNNANNGNRNNTSKPTTKDVKMTEKSDSDSSSSSSSEDEKVPAAKNTNAPKSTPTPSKTQQTTSTKSAPQPAVKKTESSSSESSSDSSDEDMEVKSKPQVNAPKPVPVKAQPPVKSAVQKPSSQKKAESSSESSSSSSEDEKEQKPVAKTQPPVKTASKPNVPAKKADSSSEDSSSSEDEKEAISPKTIPSKIVSKPAPPKATTQTKSDSSDSSDSSSSESEKEEKKNVSKPPVKSSQSAPTKKAESDSSDSSSSEEEEEKKPTPAPSAPKSNGKSEPKKEETKVKTSSSATASAETVQYREQNNVTYEDIHRGEEFAPVRDFKEASTIFPSVIMKVTEKFTKPTPIQAQSWPIARSGRDIIAIAETGSGKTLSFGLPILAQILSKQNSTSGGKRTPLMLVLAPTRELAMQTADVCEAAGATCGLKTLCVYGGSPREGNVKALKAGVDLLIATPGRLIDLLQEGVAVLDKVQHLVLDEADRMLDMGFEPAIRQIIAAVPKTRQTLMFSATWPLSIQSLANEFLREPAKVTIGVKQEQSDGPTANRRVTQIVEVMTYRDKEHRLQDLLHKLHKSRKNRILVFALYKKEAERIEQTLRRKGWKVQGIHGDKSQALRSKAIESFRSGEEPLLVATDVAARGLDIPDVEYVINYTFPLTIEDYVHRIGRTGRAGKTGTAYTFFTDEDKTHAGELQQVLREANQDIPQDLMSYGAHVKKKEHALYGAHFKKLDTNQKATRTTFDE</sequence>
<evidence type="ECO:0000259" key="16">
    <source>
        <dbReference type="PROSITE" id="PS51194"/>
    </source>
</evidence>
<feature type="domain" description="Helicase ATP-binding" evidence="15">
    <location>
        <begin position="398"/>
        <end position="575"/>
    </location>
</feature>
<evidence type="ECO:0000313" key="17">
    <source>
        <dbReference type="EMBL" id="BAJ98154.1"/>
    </source>
</evidence>